<gene>
    <name evidence="2" type="ORF">PBAT_08275</name>
</gene>
<dbReference type="Gene3D" id="3.40.630.30">
    <property type="match status" value="1"/>
</dbReference>
<evidence type="ECO:0000313" key="2">
    <source>
        <dbReference type="EMBL" id="OAB47043.1"/>
    </source>
</evidence>
<sequence length="144" mass="16332">MISIEPIEHEDLEKLSLLYEELIGSPSDLVKMQAQFTSMKSNVNYRLTGIKVDGQLAGSVIGIVCQDLVGDCRPFMVIENVVISHQFRGLGLGRKIMNEMENIAKVADCYYIIFVSSAYRKDAHKFYESLGYKLDEVQGFRKMI</sequence>
<comment type="caution">
    <text evidence="2">The sequence shown here is derived from an EMBL/GenBank/DDBJ whole genome shotgun (WGS) entry which is preliminary data.</text>
</comment>
<dbReference type="GO" id="GO:0004343">
    <property type="term" value="F:glucosamine 6-phosphate N-acetyltransferase activity"/>
    <property type="evidence" value="ECO:0007669"/>
    <property type="project" value="TreeGrafter"/>
</dbReference>
<dbReference type="Pfam" id="PF00583">
    <property type="entry name" value="Acetyltransf_1"/>
    <property type="match status" value="1"/>
</dbReference>
<feature type="domain" description="N-acetyltransferase" evidence="1">
    <location>
        <begin position="2"/>
        <end position="144"/>
    </location>
</feature>
<reference evidence="2 3" key="1">
    <citation type="submission" date="2016-03" db="EMBL/GenBank/DDBJ databases">
        <title>Draft genome sequence of Paenibacillus antarcticus CECT 5836.</title>
        <authorList>
            <person name="Shin S.-K."/>
            <person name="Yi H."/>
        </authorList>
    </citation>
    <scope>NUCLEOTIDE SEQUENCE [LARGE SCALE GENOMIC DNA]</scope>
    <source>
        <strain evidence="2 3">CECT 5836</strain>
    </source>
</reference>
<dbReference type="OrthoDB" id="9789603at2"/>
<dbReference type="PANTHER" id="PTHR13355:SF11">
    <property type="entry name" value="GLUCOSAMINE 6-PHOSPHATE N-ACETYLTRANSFERASE"/>
    <property type="match status" value="1"/>
</dbReference>
<proteinExistence type="predicted"/>
<dbReference type="InterPro" id="IPR016181">
    <property type="entry name" value="Acyl_CoA_acyltransferase"/>
</dbReference>
<keyword evidence="3" id="KW-1185">Reference proteome</keyword>
<evidence type="ECO:0000313" key="3">
    <source>
        <dbReference type="Proteomes" id="UP000077355"/>
    </source>
</evidence>
<dbReference type="InterPro" id="IPR000182">
    <property type="entry name" value="GNAT_dom"/>
</dbReference>
<evidence type="ECO:0000259" key="1">
    <source>
        <dbReference type="PROSITE" id="PS51186"/>
    </source>
</evidence>
<name>A0A168PSY9_9BACL</name>
<dbReference type="RefSeq" id="WP_068648423.1">
    <property type="nucleotide sequence ID" value="NZ_CP043611.1"/>
</dbReference>
<dbReference type="SUPFAM" id="SSF55729">
    <property type="entry name" value="Acyl-CoA N-acyltransferases (Nat)"/>
    <property type="match status" value="1"/>
</dbReference>
<keyword evidence="2" id="KW-0808">Transferase</keyword>
<protein>
    <submittedName>
        <fullName evidence="2">GNAT family N-acetyltransferase</fullName>
    </submittedName>
</protein>
<dbReference type="PANTHER" id="PTHR13355">
    <property type="entry name" value="GLUCOSAMINE 6-PHOSPHATE N-ACETYLTRANSFERASE"/>
    <property type="match status" value="1"/>
</dbReference>
<dbReference type="InterPro" id="IPR039143">
    <property type="entry name" value="GNPNAT1-like"/>
</dbReference>
<dbReference type="PROSITE" id="PS51186">
    <property type="entry name" value="GNAT"/>
    <property type="match status" value="1"/>
</dbReference>
<dbReference type="CDD" id="cd04301">
    <property type="entry name" value="NAT_SF"/>
    <property type="match status" value="1"/>
</dbReference>
<dbReference type="EMBL" id="LVJI01000012">
    <property type="protein sequence ID" value="OAB47043.1"/>
    <property type="molecule type" value="Genomic_DNA"/>
</dbReference>
<organism evidence="2 3">
    <name type="scientific">Paenibacillus antarcticus</name>
    <dbReference type="NCBI Taxonomy" id="253703"/>
    <lineage>
        <taxon>Bacteria</taxon>
        <taxon>Bacillati</taxon>
        <taxon>Bacillota</taxon>
        <taxon>Bacilli</taxon>
        <taxon>Bacillales</taxon>
        <taxon>Paenibacillaceae</taxon>
        <taxon>Paenibacillus</taxon>
    </lineage>
</organism>
<dbReference type="AlphaFoldDB" id="A0A168PSY9"/>
<dbReference type="Proteomes" id="UP000077355">
    <property type="component" value="Unassembled WGS sequence"/>
</dbReference>
<accession>A0A168PSY9</accession>